<dbReference type="InterPro" id="IPR002591">
    <property type="entry name" value="Phosphodiest/P_Trfase"/>
</dbReference>
<evidence type="ECO:0008006" key="3">
    <source>
        <dbReference type="Google" id="ProtNLM"/>
    </source>
</evidence>
<dbReference type="AlphaFoldDB" id="A0A328VNY3"/>
<accession>A0A328VNY3</accession>
<reference evidence="1 2" key="1">
    <citation type="submission" date="2016-08" db="EMBL/GenBank/DDBJ databases">
        <title>Analysis of Carbohydrate Active Enzymes in Thermogemmatispora T81 Reveals Carbohydrate Degradation Ability.</title>
        <authorList>
            <person name="Tomazini A."/>
            <person name="Lal S."/>
            <person name="Stott M."/>
            <person name="Henrissat B."/>
            <person name="Polikarpov I."/>
            <person name="Sparling R."/>
            <person name="Levin D.B."/>
        </authorList>
    </citation>
    <scope>NUCLEOTIDE SEQUENCE [LARGE SCALE GENOMIC DNA]</scope>
    <source>
        <strain evidence="1 2">T81</strain>
    </source>
</reference>
<dbReference type="SUPFAM" id="SSF53649">
    <property type="entry name" value="Alkaline phosphatase-like"/>
    <property type="match status" value="1"/>
</dbReference>
<keyword evidence="2" id="KW-1185">Reference proteome</keyword>
<dbReference type="Proteomes" id="UP000248706">
    <property type="component" value="Unassembled WGS sequence"/>
</dbReference>
<dbReference type="RefSeq" id="WP_112430770.1">
    <property type="nucleotide sequence ID" value="NZ_MCIF01000002.1"/>
</dbReference>
<dbReference type="EMBL" id="MCIF01000002">
    <property type="protein sequence ID" value="RAQ96854.1"/>
    <property type="molecule type" value="Genomic_DNA"/>
</dbReference>
<sequence length="496" mass="55393">MTQVVILGFDGLDADLLRVYGPALPHLRRLMLESPFLELTSSIPPDTYPAWGSLYTGLNPANHGLLSLPISGQEPAGHDAGEPLALTCGTTFWDLASASGKRICVLNPYLAYPAWPVNGVMLALSPHDGSMSITPEEYELSLAFPALPRLAEQAARREQLRTFYHELVSCTLQQAALGLELLQQERWDLFFLQLNALDVVQHLFWHYSDLSDPAYPGQSEHLTRIQSFYRLCDHIVGEIRAALPAESILLVVSAYGHGRRSHQRVHLNEWLRRQGLLVVQRRSPRLLERPLSARSRGYLASDELLAHAGLAVREHQPPARSRSHLIDEERSLARAFSLGGDGPFGGVTLNRQGLEEQGRDYEEVRTSLQQEIHGLRSRGCPLLRWVRKREEVYQGSYLERLPDLLFELQSDFAIGDDLYVPLLTTQAARRAISGTHRKDGVLLIGNLLHHEPKVNDMHEITVMDVAPTVLSLLGINNAVRFDGQPLLTLRTAGSLS</sequence>
<proteinExistence type="predicted"/>
<dbReference type="Gene3D" id="3.40.720.10">
    <property type="entry name" value="Alkaline Phosphatase, subunit A"/>
    <property type="match status" value="1"/>
</dbReference>
<gene>
    <name evidence="1" type="ORF">A4R35_15055</name>
</gene>
<evidence type="ECO:0000313" key="1">
    <source>
        <dbReference type="EMBL" id="RAQ96854.1"/>
    </source>
</evidence>
<comment type="caution">
    <text evidence="1">The sequence shown here is derived from an EMBL/GenBank/DDBJ whole genome shotgun (WGS) entry which is preliminary data.</text>
</comment>
<name>A0A328VNY3_9CHLR</name>
<dbReference type="OrthoDB" id="9779418at2"/>
<dbReference type="InterPro" id="IPR017850">
    <property type="entry name" value="Alkaline_phosphatase_core_sf"/>
</dbReference>
<protein>
    <recommendedName>
        <fullName evidence="3">Nucleotide pyrophosphatase</fullName>
    </recommendedName>
</protein>
<organism evidence="1 2">
    <name type="scientific">Thermogemmatispora tikiterensis</name>
    <dbReference type="NCBI Taxonomy" id="1825093"/>
    <lineage>
        <taxon>Bacteria</taxon>
        <taxon>Bacillati</taxon>
        <taxon>Chloroflexota</taxon>
        <taxon>Ktedonobacteria</taxon>
        <taxon>Thermogemmatisporales</taxon>
        <taxon>Thermogemmatisporaceae</taxon>
        <taxon>Thermogemmatispora</taxon>
    </lineage>
</organism>
<dbReference type="Pfam" id="PF01663">
    <property type="entry name" value="Phosphodiest"/>
    <property type="match status" value="1"/>
</dbReference>
<evidence type="ECO:0000313" key="2">
    <source>
        <dbReference type="Proteomes" id="UP000248706"/>
    </source>
</evidence>